<accession>A0AA88V6R5</accession>
<organism evidence="3 4">
    <name type="scientific">Escallonia herrerae</name>
    <dbReference type="NCBI Taxonomy" id="1293975"/>
    <lineage>
        <taxon>Eukaryota</taxon>
        <taxon>Viridiplantae</taxon>
        <taxon>Streptophyta</taxon>
        <taxon>Embryophyta</taxon>
        <taxon>Tracheophyta</taxon>
        <taxon>Spermatophyta</taxon>
        <taxon>Magnoliopsida</taxon>
        <taxon>eudicotyledons</taxon>
        <taxon>Gunneridae</taxon>
        <taxon>Pentapetalae</taxon>
        <taxon>asterids</taxon>
        <taxon>campanulids</taxon>
        <taxon>Escalloniales</taxon>
        <taxon>Escalloniaceae</taxon>
        <taxon>Escallonia</taxon>
    </lineage>
</organism>
<reference evidence="3" key="1">
    <citation type="submission" date="2022-12" db="EMBL/GenBank/DDBJ databases">
        <title>Draft genome assemblies for two species of Escallonia (Escalloniales).</title>
        <authorList>
            <person name="Chanderbali A."/>
            <person name="Dervinis C."/>
            <person name="Anghel I."/>
            <person name="Soltis D."/>
            <person name="Soltis P."/>
            <person name="Zapata F."/>
        </authorList>
    </citation>
    <scope>NUCLEOTIDE SEQUENCE</scope>
    <source>
        <strain evidence="3">UCBG64.0493</strain>
        <tissue evidence="3">Leaf</tissue>
    </source>
</reference>
<dbReference type="PANTHER" id="PTHR47932">
    <property type="entry name" value="ATPASE EXPRESSION PROTEIN 3"/>
    <property type="match status" value="1"/>
</dbReference>
<dbReference type="PROSITE" id="PS51375">
    <property type="entry name" value="PPR"/>
    <property type="match status" value="2"/>
</dbReference>
<dbReference type="Gene3D" id="1.25.40.10">
    <property type="entry name" value="Tetratricopeptide repeat domain"/>
    <property type="match status" value="2"/>
</dbReference>
<dbReference type="Pfam" id="PF13812">
    <property type="entry name" value="PPR_3"/>
    <property type="match status" value="1"/>
</dbReference>
<dbReference type="Proteomes" id="UP001188597">
    <property type="component" value="Unassembled WGS sequence"/>
</dbReference>
<protein>
    <recommendedName>
        <fullName evidence="5">Pentatricopeptide repeat-containing protein</fullName>
    </recommendedName>
</protein>
<keyword evidence="1" id="KW-0677">Repeat</keyword>
<feature type="repeat" description="PPR" evidence="2">
    <location>
        <begin position="157"/>
        <end position="191"/>
    </location>
</feature>
<keyword evidence="4" id="KW-1185">Reference proteome</keyword>
<dbReference type="InterPro" id="IPR011990">
    <property type="entry name" value="TPR-like_helical_dom_sf"/>
</dbReference>
<dbReference type="Pfam" id="PF12854">
    <property type="entry name" value="PPR_1"/>
    <property type="match status" value="1"/>
</dbReference>
<dbReference type="NCBIfam" id="TIGR00756">
    <property type="entry name" value="PPR"/>
    <property type="match status" value="2"/>
</dbReference>
<feature type="repeat" description="PPR" evidence="2">
    <location>
        <begin position="192"/>
        <end position="226"/>
    </location>
</feature>
<proteinExistence type="predicted"/>
<evidence type="ECO:0000256" key="1">
    <source>
        <dbReference type="ARBA" id="ARBA00022737"/>
    </source>
</evidence>
<comment type="caution">
    <text evidence="3">The sequence shown here is derived from an EMBL/GenBank/DDBJ whole genome shotgun (WGS) entry which is preliminary data.</text>
</comment>
<name>A0AA88V6R5_9ASTE</name>
<sequence length="230" mass="26006">MIDPSVEIFLRMSEMDFSVSPYATSTMFCCLVDYKRISVILDVNAMMVSGLRQEWSPYLSLYNFVIVGSFKKDEVEMGLEFHRAMIERGFALKAFGLFGLMIKHGIEPSVVTYSCLIDVICKSGNLRDGLEQLGYEIKLYTQMGKLDVLPDRGFAPDVVTYCTLIDGFCEKRNLTAGLLIFKLMLKNGVYPDIAVYNVLISMFFMEGRVKNALELFRQVSEVGPKPDTVT</sequence>
<dbReference type="PANTHER" id="PTHR47932:SF2">
    <property type="entry name" value="OS10G0484300 PROTEIN"/>
    <property type="match status" value="1"/>
</dbReference>
<evidence type="ECO:0000313" key="4">
    <source>
        <dbReference type="Proteomes" id="UP001188597"/>
    </source>
</evidence>
<dbReference type="EMBL" id="JAVXUP010002502">
    <property type="protein sequence ID" value="KAK3002932.1"/>
    <property type="molecule type" value="Genomic_DNA"/>
</dbReference>
<dbReference type="InterPro" id="IPR002885">
    <property type="entry name" value="PPR_rpt"/>
</dbReference>
<evidence type="ECO:0000313" key="3">
    <source>
        <dbReference type="EMBL" id="KAK3002932.1"/>
    </source>
</evidence>
<dbReference type="Pfam" id="PF01535">
    <property type="entry name" value="PPR"/>
    <property type="match status" value="1"/>
</dbReference>
<dbReference type="GO" id="GO:0003729">
    <property type="term" value="F:mRNA binding"/>
    <property type="evidence" value="ECO:0007669"/>
    <property type="project" value="TreeGrafter"/>
</dbReference>
<gene>
    <name evidence="3" type="ORF">RJ639_019097</name>
</gene>
<dbReference type="AlphaFoldDB" id="A0AA88V6R5"/>
<evidence type="ECO:0000256" key="2">
    <source>
        <dbReference type="PROSITE-ProRule" id="PRU00708"/>
    </source>
</evidence>
<evidence type="ECO:0008006" key="5">
    <source>
        <dbReference type="Google" id="ProtNLM"/>
    </source>
</evidence>